<evidence type="ECO:0000256" key="7">
    <source>
        <dbReference type="ARBA" id="ARBA00023140"/>
    </source>
</evidence>
<dbReference type="PANTHER" id="PTHR10130:SF0">
    <property type="entry name" value="GH08708P"/>
    <property type="match status" value="1"/>
</dbReference>
<evidence type="ECO:0000256" key="4">
    <source>
        <dbReference type="ARBA" id="ARBA00022490"/>
    </source>
</evidence>
<feature type="repeat" description="TPR" evidence="8">
    <location>
        <begin position="355"/>
        <end position="388"/>
    </location>
</feature>
<comment type="similarity">
    <text evidence="3">Belongs to the peroxisomal targeting signal receptor family.</text>
</comment>
<sequence>MNDASCAPASTNAAKGLVNHLASNQFSSGSSSSSAGQKSSMGPNGIGRQAQAGQSASFFNANSNAPLRMMPNANMNINMHSQSIRPMHSQGAPSQVHSGPNWANEFGSFEQGGNISEIHSASFEAAFSGARGPIAHGGQQQQQQRGWNQEFAQPRMMYNQSMGGPMMQMPSAIMQQQHQHQHPVHDAAFEQEWSTQFSRFEELEEPLAKGKEPIHQQHKHEPADLESWQDEFAKLDLEGATDAERDEMMAKMSEIWNELKNSEQAEQAKAGIQNPWDGEFEDFVNGDGFGGAEVVDPDPVTAPWTAYKFEPENPFLGNPDALAVGRQILDSPGGSLSQAALAFEAACQMNHAENSEAWMYLGKVQAENEKEDAAIIALQRSVQLDPQNLPALMSLGVSYTNEGQELQAYATLNRWLTTKYPNIPEAPAQKPAAMNRFTSTYEIHETTVARYLEAVQSAPSSQVDADLQLGLGVLFYNRSEYDKVIDCFSSALRVRSGDYLLWNRLGATLANSGRTEEAIEAYRKALELKPSFVRCRYNLGVSCINIGAYHEAAEHLLGALSLHVVGDEKSNGFVNVSENLWASLRRTFVQMSRMDLAEMTEGERDVSKFRAEFEF</sequence>
<keyword evidence="11" id="KW-1185">Reference proteome</keyword>
<feature type="region of interest" description="Disordered" evidence="9">
    <location>
        <begin position="25"/>
        <end position="53"/>
    </location>
</feature>
<dbReference type="PROSITE" id="PS50005">
    <property type="entry name" value="TPR"/>
    <property type="match status" value="3"/>
</dbReference>
<dbReference type="PROSITE" id="PS50293">
    <property type="entry name" value="TPR_REGION"/>
    <property type="match status" value="1"/>
</dbReference>
<evidence type="ECO:0000256" key="5">
    <source>
        <dbReference type="ARBA" id="ARBA00022737"/>
    </source>
</evidence>
<protein>
    <submittedName>
        <fullName evidence="10">Uncharacterized protein</fullName>
    </submittedName>
</protein>
<reference evidence="10 11" key="1">
    <citation type="journal article" date="2019" name="Sci. Rep.">
        <title>Comparative genomics of chytrid fungi reveal insights into the obligate biotrophic and pathogenic lifestyle of Synchytrium endobioticum.</title>
        <authorList>
            <person name="van de Vossenberg B.T.L.H."/>
            <person name="Warris S."/>
            <person name="Nguyen H.D.T."/>
            <person name="van Gent-Pelzer M.P.E."/>
            <person name="Joly D.L."/>
            <person name="van de Geest H.C."/>
            <person name="Bonants P.J.M."/>
            <person name="Smith D.S."/>
            <person name="Levesque C.A."/>
            <person name="van der Lee T.A.J."/>
        </authorList>
    </citation>
    <scope>NUCLEOTIDE SEQUENCE [LARGE SCALE GENOMIC DNA]</scope>
    <source>
        <strain evidence="10 11">CBS 675.73</strain>
    </source>
</reference>
<keyword evidence="4" id="KW-0963">Cytoplasm</keyword>
<dbReference type="InterPro" id="IPR011990">
    <property type="entry name" value="TPR-like_helical_dom_sf"/>
</dbReference>
<dbReference type="Proteomes" id="UP000320333">
    <property type="component" value="Unassembled WGS sequence"/>
</dbReference>
<feature type="compositionally biased region" description="Low complexity" evidence="9">
    <location>
        <begin position="25"/>
        <end position="40"/>
    </location>
</feature>
<dbReference type="GO" id="GO:0005778">
    <property type="term" value="C:peroxisomal membrane"/>
    <property type="evidence" value="ECO:0007669"/>
    <property type="project" value="TreeGrafter"/>
</dbReference>
<dbReference type="Pfam" id="PF13432">
    <property type="entry name" value="TPR_16"/>
    <property type="match status" value="1"/>
</dbReference>
<organism evidence="10 11">
    <name type="scientific">Chytriomyces confervae</name>
    <dbReference type="NCBI Taxonomy" id="246404"/>
    <lineage>
        <taxon>Eukaryota</taxon>
        <taxon>Fungi</taxon>
        <taxon>Fungi incertae sedis</taxon>
        <taxon>Chytridiomycota</taxon>
        <taxon>Chytridiomycota incertae sedis</taxon>
        <taxon>Chytridiomycetes</taxon>
        <taxon>Chytridiales</taxon>
        <taxon>Chytriomycetaceae</taxon>
        <taxon>Chytriomyces</taxon>
    </lineage>
</organism>
<proteinExistence type="inferred from homology"/>
<evidence type="ECO:0000256" key="1">
    <source>
        <dbReference type="ARBA" id="ARBA00004275"/>
    </source>
</evidence>
<evidence type="ECO:0000256" key="9">
    <source>
        <dbReference type="SAM" id="MobiDB-lite"/>
    </source>
</evidence>
<evidence type="ECO:0000256" key="8">
    <source>
        <dbReference type="PROSITE-ProRule" id="PRU00339"/>
    </source>
</evidence>
<keyword evidence="6 8" id="KW-0802">TPR repeat</keyword>
<gene>
    <name evidence="10" type="ORF">CcCBS67573_g09126</name>
</gene>
<dbReference type="PANTHER" id="PTHR10130">
    <property type="entry name" value="PEROXISOMAL TARGETING SIGNAL 1 RECEPTOR PEX5"/>
    <property type="match status" value="1"/>
</dbReference>
<dbReference type="GO" id="GO:0005052">
    <property type="term" value="F:peroxisome matrix targeting signal-1 binding"/>
    <property type="evidence" value="ECO:0007669"/>
    <property type="project" value="TreeGrafter"/>
</dbReference>
<evidence type="ECO:0000313" key="11">
    <source>
        <dbReference type="Proteomes" id="UP000320333"/>
    </source>
</evidence>
<dbReference type="Gene3D" id="1.25.40.10">
    <property type="entry name" value="Tetratricopeptide repeat domain"/>
    <property type="match status" value="1"/>
</dbReference>
<evidence type="ECO:0000313" key="10">
    <source>
        <dbReference type="EMBL" id="TPX58846.1"/>
    </source>
</evidence>
<dbReference type="InterPro" id="IPR019734">
    <property type="entry name" value="TPR_rpt"/>
</dbReference>
<dbReference type="EMBL" id="QEAP01000728">
    <property type="protein sequence ID" value="TPX58846.1"/>
    <property type="molecule type" value="Genomic_DNA"/>
</dbReference>
<evidence type="ECO:0000256" key="3">
    <source>
        <dbReference type="ARBA" id="ARBA00005348"/>
    </source>
</evidence>
<dbReference type="SMART" id="SM00028">
    <property type="entry name" value="TPR"/>
    <property type="match status" value="4"/>
</dbReference>
<evidence type="ECO:0000256" key="6">
    <source>
        <dbReference type="ARBA" id="ARBA00022803"/>
    </source>
</evidence>
<comment type="subcellular location">
    <subcellularLocation>
        <location evidence="2">Cytoplasm</location>
    </subcellularLocation>
    <subcellularLocation>
        <location evidence="1">Peroxisome</location>
    </subcellularLocation>
</comment>
<feature type="repeat" description="TPR" evidence="8">
    <location>
        <begin position="499"/>
        <end position="532"/>
    </location>
</feature>
<dbReference type="STRING" id="246404.A0A507E4S9"/>
<feature type="repeat" description="TPR" evidence="8">
    <location>
        <begin position="465"/>
        <end position="498"/>
    </location>
</feature>
<keyword evidence="5" id="KW-0677">Repeat</keyword>
<dbReference type="GO" id="GO:0016560">
    <property type="term" value="P:protein import into peroxisome matrix, docking"/>
    <property type="evidence" value="ECO:0007669"/>
    <property type="project" value="TreeGrafter"/>
</dbReference>
<dbReference type="AlphaFoldDB" id="A0A507E4S9"/>
<evidence type="ECO:0000256" key="2">
    <source>
        <dbReference type="ARBA" id="ARBA00004496"/>
    </source>
</evidence>
<dbReference type="SUPFAM" id="SSF48452">
    <property type="entry name" value="TPR-like"/>
    <property type="match status" value="1"/>
</dbReference>
<dbReference type="OrthoDB" id="10006023at2759"/>
<comment type="caution">
    <text evidence="10">The sequence shown here is derived from an EMBL/GenBank/DDBJ whole genome shotgun (WGS) entry which is preliminary data.</text>
</comment>
<keyword evidence="7" id="KW-0576">Peroxisome</keyword>
<name>A0A507E4S9_9FUNG</name>
<dbReference type="Pfam" id="PF00515">
    <property type="entry name" value="TPR_1"/>
    <property type="match status" value="1"/>
</dbReference>
<dbReference type="GO" id="GO:0005829">
    <property type="term" value="C:cytosol"/>
    <property type="evidence" value="ECO:0007669"/>
    <property type="project" value="TreeGrafter"/>
</dbReference>
<dbReference type="InterPro" id="IPR024111">
    <property type="entry name" value="PEX5/PEX5L"/>
</dbReference>
<accession>A0A507E4S9</accession>